<evidence type="ECO:0000313" key="10">
    <source>
        <dbReference type="EMBL" id="MFD1095682.1"/>
    </source>
</evidence>
<evidence type="ECO:0000256" key="5">
    <source>
        <dbReference type="ARBA" id="ARBA00023136"/>
    </source>
</evidence>
<dbReference type="Gene3D" id="2.30.30.60">
    <property type="match status" value="1"/>
</dbReference>
<comment type="caution">
    <text evidence="10">The sequence shown here is derived from an EMBL/GenBank/DDBJ whole genome shotgun (WGS) entry which is preliminary data.</text>
</comment>
<dbReference type="PANTHER" id="PTHR30566">
    <property type="entry name" value="YNAI-RELATED MECHANOSENSITIVE ION CHANNEL"/>
    <property type="match status" value="1"/>
</dbReference>
<feature type="transmembrane region" description="Helical" evidence="7">
    <location>
        <begin position="237"/>
        <end position="260"/>
    </location>
</feature>
<feature type="domain" description="Mechanosensitive ion channel MscS" evidence="9">
    <location>
        <begin position="411"/>
        <end position="477"/>
    </location>
</feature>
<protein>
    <submittedName>
        <fullName evidence="10">Mechanosensitive ion channel family protein</fullName>
    </submittedName>
</protein>
<keyword evidence="5 7" id="KW-0472">Membrane</keyword>
<evidence type="ECO:0000256" key="7">
    <source>
        <dbReference type="SAM" id="Phobius"/>
    </source>
</evidence>
<dbReference type="SUPFAM" id="SSF50182">
    <property type="entry name" value="Sm-like ribonucleoproteins"/>
    <property type="match status" value="1"/>
</dbReference>
<evidence type="ECO:0000256" key="8">
    <source>
        <dbReference type="SAM" id="SignalP"/>
    </source>
</evidence>
<keyword evidence="2" id="KW-1003">Cell membrane</keyword>
<dbReference type="Pfam" id="PF00924">
    <property type="entry name" value="MS_channel_2nd"/>
    <property type="match status" value="1"/>
</dbReference>
<accession>A0ABW3NTA5</accession>
<comment type="subcellular location">
    <subcellularLocation>
        <location evidence="1">Cell membrane</location>
        <topology evidence="1">Multi-pass membrane protein</topology>
    </subcellularLocation>
</comment>
<dbReference type="SUPFAM" id="SSF82689">
    <property type="entry name" value="Mechanosensitive channel protein MscS (YggB), C-terminal domain"/>
    <property type="match status" value="1"/>
</dbReference>
<dbReference type="Proteomes" id="UP001597131">
    <property type="component" value="Unassembled WGS sequence"/>
</dbReference>
<evidence type="ECO:0000259" key="9">
    <source>
        <dbReference type="Pfam" id="PF00924"/>
    </source>
</evidence>
<evidence type="ECO:0000256" key="3">
    <source>
        <dbReference type="ARBA" id="ARBA00022692"/>
    </source>
</evidence>
<keyword evidence="6" id="KW-0175">Coiled coil</keyword>
<feature type="transmembrane region" description="Helical" evidence="7">
    <location>
        <begin position="390"/>
        <end position="409"/>
    </location>
</feature>
<reference evidence="11" key="1">
    <citation type="journal article" date="2019" name="Int. J. Syst. Evol. Microbiol.">
        <title>The Global Catalogue of Microorganisms (GCM) 10K type strain sequencing project: providing services to taxonomists for standard genome sequencing and annotation.</title>
        <authorList>
            <consortium name="The Broad Institute Genomics Platform"/>
            <consortium name="The Broad Institute Genome Sequencing Center for Infectious Disease"/>
            <person name="Wu L."/>
            <person name="Ma J."/>
        </authorList>
    </citation>
    <scope>NUCLEOTIDE SEQUENCE [LARGE SCALE GENOMIC DNA]</scope>
    <source>
        <strain evidence="11">CCUG 64793</strain>
    </source>
</reference>
<feature type="chain" id="PRO_5045615143" evidence="8">
    <location>
        <begin position="25"/>
        <end position="588"/>
    </location>
</feature>
<evidence type="ECO:0000256" key="2">
    <source>
        <dbReference type="ARBA" id="ARBA00022475"/>
    </source>
</evidence>
<name>A0ABW3NTA5_9FLAO</name>
<keyword evidence="11" id="KW-1185">Reference proteome</keyword>
<dbReference type="InterPro" id="IPR023408">
    <property type="entry name" value="MscS_beta-dom_sf"/>
</dbReference>
<evidence type="ECO:0000256" key="6">
    <source>
        <dbReference type="SAM" id="Coils"/>
    </source>
</evidence>
<feature type="signal peptide" evidence="8">
    <location>
        <begin position="1"/>
        <end position="24"/>
    </location>
</feature>
<keyword evidence="4 7" id="KW-1133">Transmembrane helix</keyword>
<feature type="transmembrane region" description="Helical" evidence="7">
    <location>
        <begin position="367"/>
        <end position="384"/>
    </location>
</feature>
<dbReference type="EMBL" id="JBHTLI010000001">
    <property type="protein sequence ID" value="MFD1095682.1"/>
    <property type="molecule type" value="Genomic_DNA"/>
</dbReference>
<dbReference type="InterPro" id="IPR010920">
    <property type="entry name" value="LSM_dom_sf"/>
</dbReference>
<keyword evidence="8" id="KW-0732">Signal</keyword>
<dbReference type="Gene3D" id="3.30.70.100">
    <property type="match status" value="1"/>
</dbReference>
<dbReference type="InterPro" id="IPR011066">
    <property type="entry name" value="MscS_channel_C_sf"/>
</dbReference>
<dbReference type="Gene3D" id="1.10.287.1260">
    <property type="match status" value="1"/>
</dbReference>
<feature type="transmembrane region" description="Helical" evidence="7">
    <location>
        <begin position="309"/>
        <end position="328"/>
    </location>
</feature>
<keyword evidence="3 7" id="KW-0812">Transmembrane</keyword>
<feature type="transmembrane region" description="Helical" evidence="7">
    <location>
        <begin position="280"/>
        <end position="297"/>
    </location>
</feature>
<sequence>MKFSLHFIIIMFLAFFAQNAPVFAQEKTDEKDSLKDELPSENKLAPEHNQYIDNSLQEYNKAYYKLDRLNNPNGLAPERINLQTPQATLEHFIVSSRNKDFKDAAYALNLNLMPSNLSSKEVEDLANKLFFVLDKRINIDWDGLPDRPDGQIDIRTSTNQAVAGVPRRSIIFGETKLNNRNIVFRLQRVQYKDYGAFWLISANTVENIEELYEVYGPTLLDRTMPQWSRGKIGTVPLWKPILTIILIIISFLLGRLVIFILKKIARTYNKRWVIGLSERLGIPAGLAVAVFFFYISLNNLISYSGAFSSTIYAFLLAIVIASGTWFFMRIIDFLMKYVAENKIANAFSENNDEAKQLFTYISVARRIITFTVVIIGTAIILSQFKSLEKLGISMLASAGLATIVLGIAAQNTLGNIIAGIQIALTKPVRIGDTIIINDRWGYVEDIRFTYMVVRTWDLRRLIVPLQTVISDSFENLSITSQNQIREISLYVDYRVDVDKLRKKYEELLEASEEWDGNNPPLFQVTDMTEKSLKIRAICSAKDPNEAWNLHCKLREKLVAYINELEDGIYFSRTRIDVRSDDGIKESPK</sequence>
<evidence type="ECO:0000313" key="11">
    <source>
        <dbReference type="Proteomes" id="UP001597131"/>
    </source>
</evidence>
<proteinExistence type="predicted"/>
<dbReference type="InterPro" id="IPR006685">
    <property type="entry name" value="MscS_channel_2nd"/>
</dbReference>
<gene>
    <name evidence="10" type="ORF">ACFQ3Q_07980</name>
</gene>
<dbReference type="PANTHER" id="PTHR30566:SF25">
    <property type="entry name" value="INNER MEMBRANE PROTEIN"/>
    <property type="match status" value="1"/>
</dbReference>
<evidence type="ECO:0000256" key="1">
    <source>
        <dbReference type="ARBA" id="ARBA00004651"/>
    </source>
</evidence>
<dbReference type="RefSeq" id="WP_380744627.1">
    <property type="nucleotide sequence ID" value="NZ_JBHTLI010000001.1"/>
</dbReference>
<evidence type="ECO:0000256" key="4">
    <source>
        <dbReference type="ARBA" id="ARBA00022989"/>
    </source>
</evidence>
<organism evidence="10 11">
    <name type="scientific">Salegentibacter chungangensis</name>
    <dbReference type="NCBI Taxonomy" id="1335724"/>
    <lineage>
        <taxon>Bacteria</taxon>
        <taxon>Pseudomonadati</taxon>
        <taxon>Bacteroidota</taxon>
        <taxon>Flavobacteriia</taxon>
        <taxon>Flavobacteriales</taxon>
        <taxon>Flavobacteriaceae</taxon>
        <taxon>Salegentibacter</taxon>
    </lineage>
</organism>
<feature type="coiled-coil region" evidence="6">
    <location>
        <begin position="490"/>
        <end position="517"/>
    </location>
</feature>